<feature type="domain" description="SD-repeat containing protein B" evidence="5">
    <location>
        <begin position="1343"/>
        <end position="1453"/>
    </location>
</feature>
<dbReference type="SUPFAM" id="SSF49785">
    <property type="entry name" value="Galactose-binding domain-like"/>
    <property type="match status" value="2"/>
</dbReference>
<comment type="subcellular location">
    <subcellularLocation>
        <location evidence="1">Secreted</location>
    </subcellularLocation>
</comment>
<dbReference type="Pfam" id="PF17210">
    <property type="entry name" value="SdrD_B"/>
    <property type="match status" value="2"/>
</dbReference>
<dbReference type="PANTHER" id="PTHR23303:SF15">
    <property type="entry name" value="COLOSSIN-A"/>
    <property type="match status" value="1"/>
</dbReference>
<name>A0A5C5Z2K7_9BACT</name>
<dbReference type="InterPro" id="IPR013783">
    <property type="entry name" value="Ig-like_fold"/>
</dbReference>
<dbReference type="GO" id="GO:0005576">
    <property type="term" value="C:extracellular region"/>
    <property type="evidence" value="ECO:0007669"/>
    <property type="project" value="UniProtKB-SubCell"/>
</dbReference>
<feature type="domain" description="SD-repeat containing protein B" evidence="5">
    <location>
        <begin position="243"/>
        <end position="373"/>
    </location>
</feature>
<protein>
    <submittedName>
        <fullName evidence="7">Serine-aspartate repeat-containing protein D</fullName>
    </submittedName>
</protein>
<dbReference type="PANTHER" id="PTHR23303">
    <property type="entry name" value="CARBOXYPEPTIDASE REGULATORY REGION-CONTAINING"/>
    <property type="match status" value="1"/>
</dbReference>
<dbReference type="CDD" id="cd02795">
    <property type="entry name" value="CBM6-CBM35-CBM36_like"/>
    <property type="match status" value="1"/>
</dbReference>
<dbReference type="InterPro" id="IPR051417">
    <property type="entry name" value="SDr/BOS_complex"/>
</dbReference>
<dbReference type="InterPro" id="IPR033764">
    <property type="entry name" value="Sdr_B"/>
</dbReference>
<evidence type="ECO:0000313" key="8">
    <source>
        <dbReference type="Proteomes" id="UP000315010"/>
    </source>
</evidence>
<feature type="region of interest" description="Disordered" evidence="4">
    <location>
        <begin position="1"/>
        <end position="30"/>
    </location>
</feature>
<comment type="caution">
    <text evidence="7">The sequence shown here is derived from an EMBL/GenBank/DDBJ whole genome shotgun (WGS) entry which is preliminary data.</text>
</comment>
<dbReference type="Gene3D" id="2.60.120.260">
    <property type="entry name" value="Galactose-binding domain-like"/>
    <property type="match status" value="2"/>
</dbReference>
<dbReference type="EMBL" id="SJPJ01000001">
    <property type="protein sequence ID" value="TWT81177.1"/>
    <property type="molecule type" value="Genomic_DNA"/>
</dbReference>
<organism evidence="7 8">
    <name type="scientific">Novipirellula herctigrandis</name>
    <dbReference type="NCBI Taxonomy" id="2527986"/>
    <lineage>
        <taxon>Bacteria</taxon>
        <taxon>Pseudomonadati</taxon>
        <taxon>Planctomycetota</taxon>
        <taxon>Planctomycetia</taxon>
        <taxon>Pirellulales</taxon>
        <taxon>Pirellulaceae</taxon>
        <taxon>Novipirellula</taxon>
    </lineage>
</organism>
<dbReference type="Pfam" id="PF17829">
    <property type="entry name" value="GH115_C"/>
    <property type="match status" value="1"/>
</dbReference>
<dbReference type="InterPro" id="IPR041437">
    <property type="entry name" value="GH115_C"/>
</dbReference>
<reference evidence="7 8" key="1">
    <citation type="submission" date="2019-02" db="EMBL/GenBank/DDBJ databases">
        <title>Deep-cultivation of Planctomycetes and their phenomic and genomic characterization uncovers novel biology.</title>
        <authorList>
            <person name="Wiegand S."/>
            <person name="Jogler M."/>
            <person name="Boedeker C."/>
            <person name="Pinto D."/>
            <person name="Vollmers J."/>
            <person name="Rivas-Marin E."/>
            <person name="Kohn T."/>
            <person name="Peeters S.H."/>
            <person name="Heuer A."/>
            <person name="Rast P."/>
            <person name="Oberbeckmann S."/>
            <person name="Bunk B."/>
            <person name="Jeske O."/>
            <person name="Meyerdierks A."/>
            <person name="Storesund J.E."/>
            <person name="Kallscheuer N."/>
            <person name="Luecker S."/>
            <person name="Lage O.M."/>
            <person name="Pohl T."/>
            <person name="Merkel B.J."/>
            <person name="Hornburger P."/>
            <person name="Mueller R.-W."/>
            <person name="Bruemmer F."/>
            <person name="Labrenz M."/>
            <person name="Spormann A.M."/>
            <person name="Op Den Camp H."/>
            <person name="Overmann J."/>
            <person name="Amann R."/>
            <person name="Jetten M.S.M."/>
            <person name="Mascher T."/>
            <person name="Medema M.H."/>
            <person name="Devos D.P."/>
            <person name="Kaster A.-K."/>
            <person name="Ovreas L."/>
            <person name="Rohde M."/>
            <person name="Galperin M.Y."/>
            <person name="Jogler C."/>
        </authorList>
    </citation>
    <scope>NUCLEOTIDE SEQUENCE [LARGE SCALE GENOMIC DNA]</scope>
    <source>
        <strain evidence="7 8">CA13</strain>
    </source>
</reference>
<evidence type="ECO:0000256" key="1">
    <source>
        <dbReference type="ARBA" id="ARBA00004613"/>
    </source>
</evidence>
<evidence type="ECO:0000259" key="6">
    <source>
        <dbReference type="Pfam" id="PF17829"/>
    </source>
</evidence>
<accession>A0A5C5Z2K7</accession>
<evidence type="ECO:0000256" key="4">
    <source>
        <dbReference type="SAM" id="MobiDB-lite"/>
    </source>
</evidence>
<gene>
    <name evidence="7" type="primary">sdrD_1</name>
    <name evidence="7" type="ORF">CA13_26250</name>
</gene>
<proteinExistence type="predicted"/>
<evidence type="ECO:0000256" key="3">
    <source>
        <dbReference type="ARBA" id="ARBA00022729"/>
    </source>
</evidence>
<dbReference type="OrthoDB" id="218743at2"/>
<evidence type="ECO:0000313" key="7">
    <source>
        <dbReference type="EMBL" id="TWT81177.1"/>
    </source>
</evidence>
<keyword evidence="8" id="KW-1185">Reference proteome</keyword>
<dbReference type="SUPFAM" id="SSF117074">
    <property type="entry name" value="Hypothetical protein PA1324"/>
    <property type="match status" value="2"/>
</dbReference>
<dbReference type="Proteomes" id="UP000315010">
    <property type="component" value="Unassembled WGS sequence"/>
</dbReference>
<evidence type="ECO:0000259" key="5">
    <source>
        <dbReference type="Pfam" id="PF17210"/>
    </source>
</evidence>
<keyword evidence="3" id="KW-0732">Signal</keyword>
<keyword evidence="2" id="KW-0964">Secreted</keyword>
<feature type="domain" description="Gylcosyl hydrolase 115 C-terminal" evidence="6">
    <location>
        <begin position="1632"/>
        <end position="1743"/>
    </location>
</feature>
<sequence>MRLANKFRSLLGQSSGQRKRQARNRVTRRRRRARITVESLEQRRLLTLLAVPLEMPNLSANNTGTVQYDSTSNTFTATATPLLFVDQFSFPFGTAIQSPKSYDLQFQVDENGSLISGVPGPDFILTGEIDIDSDETIDVSGTLLTGEVIGFGFQDSGSASSIDAFDLRLSVTGGELTGAGQFLSGGSERPAYFLGKDIGMKISSDVLISDSISAKPFTGSFTVDFNGGNKSLFGPTEPLAVPAELGNYIWYDLDRDGTQDDNELGVNGVRVQLYEDADGDGIAEPNGDDGPAISEQFTTDLNGEAGYYLFEDLAPGDYFVVFDPNTIPSGFEFTTQDVGTDDAIDSDADTTTGATVVTTLEANESDLTWDAGISPQINPAIEIIKYVDKIIESSEMTTIDFDGFAQGTIVESQYPGVTISAVNARRPNDGNQAMVFNSSAPTGGDKDLGTPNENFGGLGIGSGGISSNDTDLGNVLIISEDGVATNPDDEAMGGTFTFTFDQPVTVNYLDLLDIDSDEQGGSVVTLTTASGTQTFNIPALGNNSVQQIAIDVDNVVEMNVNFVSSGAITELKYTKTSAQTQWYDANEVPGVSFEFGEQIEFSYHVTNPGDVSLKPVVVTDDNATPNNDTDNFAPTPVETDGFNVGDIDQDAALDPGEEWIYTATTVALTVGQFTNIGDVVGTPINNNGDVIGDDVTDDDPANYVVEGIPNIDIEKLTNSVQADDPSDAVEIASGEEVTWTYIVTNTGSTTFSIDEVIVLDDSGTPDDTSDDFSPSLVAGPNSNDEELSPGESWTYTASGTAQTLTTTGATSVFDFNGSSNLDGPDGNIRSLTTDGVSVNASAFSRDSVGNWEDAFLGIYSGALGVTDSGEGDGGGGKHRVDNLVRDNYVLFEFSENIVVDKAYLESVVGDSDLSIWIGTIPGAFGSHQTLSDAVLNGLTLNEQNDTTSSQSRWADFNAGKVSGNVLVLAASTVDTTPEDQFKIHKIKFQHLTTGIYGNIATVDADGAWDSDPSHYVNPAPQPPGIPGIDIEKLTNGIDADTSEAAVEIAPGSPVTWTYVVTNTGETAFAFQDVVVTDDNGTPNNPVDDFAPEFVGPDDGDDGLLSPGEVWHYTYNEATAQTLTTSGVTSVFQFVGNSGLDGPNGNVRSFTVDDVSVNASAFSSDSNGTWSEAFLGIYSGGLGVTDSGEGDGGGGKHRVDNIDRTNYVLFEFSESIVVDKAYLDSVVTDSDLSVWVGTIDGAYDSHQTLSDDLLSSLSLNEVNDTTSSQSRWADINSGEVSGNVLVLAASTVDPTPEDQFKIHSVKFQHLTASVYANVGTVVAGSVSDADASHYKNPEALPSSMIGDFVWNDVDRDGQQDHDEVGIAGVTVELMDVDGELLDTTQTNSNGLYNFSGLAAGDYTLKFIPPTNFVFSARYQGSDAENGSNADPVTGLTEVIHLNAGQVDKSIDAGMYQAAVDTMFEAEDYEWIDSPWQVRSDASASGGKAIEAPNMSGSYYYSPPNCKKVQYSFSVAESGMFELSGLVQARSSKDNSVWVKVNDKPWVEWHIPVTGNDYQWQAVTDGWHQNAVTFDLDAGVHTMQLRVREDGTRLDKFQVSKLATTTIVIDAADFDSKRGDWKIELDDDGNEFLVAANGTGTHYNSPSYADELTYDFTLDQGGLFAIHALVSAANNRDNSFWVAIDDGHWVEWHLTVTGDQWQWQTVSDGAGHDQVGFELDAGDHTLRIKVREDGTKLDKIVISNDDSIVLDDF</sequence>
<feature type="compositionally biased region" description="Basic residues" evidence="4">
    <location>
        <begin position="17"/>
        <end position="30"/>
    </location>
</feature>
<dbReference type="Gene3D" id="2.60.40.10">
    <property type="entry name" value="Immunoglobulins"/>
    <property type="match status" value="2"/>
</dbReference>
<dbReference type="InterPro" id="IPR008979">
    <property type="entry name" value="Galactose-bd-like_sf"/>
</dbReference>
<feature type="region of interest" description="Disordered" evidence="4">
    <location>
        <begin position="761"/>
        <end position="790"/>
    </location>
</feature>
<evidence type="ECO:0000256" key="2">
    <source>
        <dbReference type="ARBA" id="ARBA00022525"/>
    </source>
</evidence>